<dbReference type="PANTHER" id="PTHR44154:SF1">
    <property type="entry name" value="QUINONE OXIDOREDUCTASE"/>
    <property type="match status" value="1"/>
</dbReference>
<organism evidence="3 4">
    <name type="scientific">Nocardioides bigeumensis</name>
    <dbReference type="NCBI Taxonomy" id="433657"/>
    <lineage>
        <taxon>Bacteria</taxon>
        <taxon>Bacillati</taxon>
        <taxon>Actinomycetota</taxon>
        <taxon>Actinomycetes</taxon>
        <taxon>Propionibacteriales</taxon>
        <taxon>Nocardioidaceae</taxon>
        <taxon>Nocardioides</taxon>
    </lineage>
</organism>
<dbReference type="SUPFAM" id="SSF51735">
    <property type="entry name" value="NAD(P)-binding Rossmann-fold domains"/>
    <property type="match status" value="1"/>
</dbReference>
<dbReference type="Pfam" id="PF00107">
    <property type="entry name" value="ADH_zinc_N"/>
    <property type="match status" value="1"/>
</dbReference>
<dbReference type="RefSeq" id="WP_344301775.1">
    <property type="nucleotide sequence ID" value="NZ_BAAAQQ010000002.1"/>
</dbReference>
<sequence length="338" mass="35257">MRASLVTAPGTPEPVRVASVADPSPQPHWVNVRLHHAALNRLDVVQLAARTPDDTGAIFGSDGAGTVEALGSGLSPGPAMSPGDEVVILPSLFWGPSPAAPGPSYEILGSPTNGTHAEIVCVPAANLYPKPRHLSWPEAAALPMATLTAWRALVTRGRLAEHECVVVGAASSGVGSAAIQIAVAHGARVVAVTSSEERAAHALKLGASVAIDRRHREFPEQLRRATDGADLALDPTGALWQAFVDVLRPGGRLVVVGKVGAAQAQLGVQSVYWKQVDVLGSTMGSPRDFAALITHLSTHQWAPSLDSVFPLSAVQDAYARLDSPLRAGKVVLDVREHS</sequence>
<dbReference type="InterPro" id="IPR013149">
    <property type="entry name" value="ADH-like_C"/>
</dbReference>
<proteinExistence type="predicted"/>
<protein>
    <submittedName>
        <fullName evidence="3">Zinc-binding dehydrogenase</fullName>
    </submittedName>
</protein>
<dbReference type="InterPro" id="IPR020843">
    <property type="entry name" value="ER"/>
</dbReference>
<name>A0ABN2XPJ8_9ACTN</name>
<dbReference type="Pfam" id="PF08240">
    <property type="entry name" value="ADH_N"/>
    <property type="match status" value="1"/>
</dbReference>
<dbReference type="EMBL" id="BAAAQQ010000002">
    <property type="protein sequence ID" value="GAA2114392.1"/>
    <property type="molecule type" value="Genomic_DNA"/>
</dbReference>
<gene>
    <name evidence="3" type="ORF">GCM10009843_02800</name>
</gene>
<keyword evidence="1" id="KW-0521">NADP</keyword>
<dbReference type="InterPro" id="IPR051603">
    <property type="entry name" value="Zinc-ADH_QOR/CCCR"/>
</dbReference>
<keyword evidence="4" id="KW-1185">Reference proteome</keyword>
<dbReference type="PANTHER" id="PTHR44154">
    <property type="entry name" value="QUINONE OXIDOREDUCTASE"/>
    <property type="match status" value="1"/>
</dbReference>
<comment type="caution">
    <text evidence="3">The sequence shown here is derived from an EMBL/GenBank/DDBJ whole genome shotgun (WGS) entry which is preliminary data.</text>
</comment>
<dbReference type="InterPro" id="IPR036291">
    <property type="entry name" value="NAD(P)-bd_dom_sf"/>
</dbReference>
<dbReference type="InterPro" id="IPR013154">
    <property type="entry name" value="ADH-like_N"/>
</dbReference>
<dbReference type="SUPFAM" id="SSF50129">
    <property type="entry name" value="GroES-like"/>
    <property type="match status" value="1"/>
</dbReference>
<evidence type="ECO:0000259" key="2">
    <source>
        <dbReference type="SMART" id="SM00829"/>
    </source>
</evidence>
<dbReference type="InterPro" id="IPR011032">
    <property type="entry name" value="GroES-like_sf"/>
</dbReference>
<evidence type="ECO:0000256" key="1">
    <source>
        <dbReference type="ARBA" id="ARBA00022857"/>
    </source>
</evidence>
<dbReference type="SMART" id="SM00829">
    <property type="entry name" value="PKS_ER"/>
    <property type="match status" value="1"/>
</dbReference>
<evidence type="ECO:0000313" key="3">
    <source>
        <dbReference type="EMBL" id="GAA2114392.1"/>
    </source>
</evidence>
<reference evidence="3 4" key="1">
    <citation type="journal article" date="2019" name="Int. J. Syst. Evol. Microbiol.">
        <title>The Global Catalogue of Microorganisms (GCM) 10K type strain sequencing project: providing services to taxonomists for standard genome sequencing and annotation.</title>
        <authorList>
            <consortium name="The Broad Institute Genomics Platform"/>
            <consortium name="The Broad Institute Genome Sequencing Center for Infectious Disease"/>
            <person name="Wu L."/>
            <person name="Ma J."/>
        </authorList>
    </citation>
    <scope>NUCLEOTIDE SEQUENCE [LARGE SCALE GENOMIC DNA]</scope>
    <source>
        <strain evidence="3 4">JCM 16021</strain>
    </source>
</reference>
<dbReference type="Gene3D" id="3.90.180.10">
    <property type="entry name" value="Medium-chain alcohol dehydrogenases, catalytic domain"/>
    <property type="match status" value="1"/>
</dbReference>
<dbReference type="Proteomes" id="UP001500575">
    <property type="component" value="Unassembled WGS sequence"/>
</dbReference>
<accession>A0ABN2XPJ8</accession>
<evidence type="ECO:0000313" key="4">
    <source>
        <dbReference type="Proteomes" id="UP001500575"/>
    </source>
</evidence>
<feature type="domain" description="Enoyl reductase (ER)" evidence="2">
    <location>
        <begin position="10"/>
        <end position="332"/>
    </location>
</feature>